<proteinExistence type="predicted"/>
<protein>
    <recommendedName>
        <fullName evidence="4">Twin-arginine translocation signal domain-containing protein</fullName>
    </recommendedName>
</protein>
<dbReference type="PROSITE" id="PS51318">
    <property type="entry name" value="TAT"/>
    <property type="match status" value="1"/>
</dbReference>
<evidence type="ECO:0000313" key="2">
    <source>
        <dbReference type="EMBL" id="GAA3959698.1"/>
    </source>
</evidence>
<dbReference type="Proteomes" id="UP001418444">
    <property type="component" value="Unassembled WGS sequence"/>
</dbReference>
<accession>A0ABP7P5P4</accession>
<dbReference type="EMBL" id="BAAAZW010000005">
    <property type="protein sequence ID" value="GAA3959698.1"/>
    <property type="molecule type" value="Genomic_DNA"/>
</dbReference>
<dbReference type="InterPro" id="IPR006311">
    <property type="entry name" value="TAT_signal"/>
</dbReference>
<evidence type="ECO:0008006" key="4">
    <source>
        <dbReference type="Google" id="ProtNLM"/>
    </source>
</evidence>
<evidence type="ECO:0000256" key="1">
    <source>
        <dbReference type="SAM" id="MobiDB-lite"/>
    </source>
</evidence>
<keyword evidence="3" id="KW-1185">Reference proteome</keyword>
<comment type="caution">
    <text evidence="2">The sequence shown here is derived from an EMBL/GenBank/DDBJ whole genome shotgun (WGS) entry which is preliminary data.</text>
</comment>
<name>A0ABP7P5P4_9ACTN</name>
<organism evidence="2 3">
    <name type="scientific">Gordonia caeni</name>
    <dbReference type="NCBI Taxonomy" id="1007097"/>
    <lineage>
        <taxon>Bacteria</taxon>
        <taxon>Bacillati</taxon>
        <taxon>Actinomycetota</taxon>
        <taxon>Actinomycetes</taxon>
        <taxon>Mycobacteriales</taxon>
        <taxon>Gordoniaceae</taxon>
        <taxon>Gordonia</taxon>
    </lineage>
</organism>
<reference evidence="3" key="1">
    <citation type="journal article" date="2019" name="Int. J. Syst. Evol. Microbiol.">
        <title>The Global Catalogue of Microorganisms (GCM) 10K type strain sequencing project: providing services to taxonomists for standard genome sequencing and annotation.</title>
        <authorList>
            <consortium name="The Broad Institute Genomics Platform"/>
            <consortium name="The Broad Institute Genome Sequencing Center for Infectious Disease"/>
            <person name="Wu L."/>
            <person name="Ma J."/>
        </authorList>
    </citation>
    <scope>NUCLEOTIDE SEQUENCE [LARGE SCALE GENOMIC DNA]</scope>
    <source>
        <strain evidence="3">JCM 16923</strain>
    </source>
</reference>
<feature type="region of interest" description="Disordered" evidence="1">
    <location>
        <begin position="1"/>
        <end position="35"/>
    </location>
</feature>
<gene>
    <name evidence="2" type="ORF">GCM10022231_19360</name>
</gene>
<sequence>MTGRAPGRTPRLAESADVTAAPLPRSRPPVPNRRAVLRGGAGLTLAVAAGSAVAACTSGPSDRQLAAESLVPLAQSAARQEQQAQQLAPRETAYTAALQQVATERGEHAQALVDEINRLHSPAAAQASTAPGGTDPVTLDVLRAELETAARLAAAGAVDADGFRAGLLGSISASCATLREVQLA</sequence>
<evidence type="ECO:0000313" key="3">
    <source>
        <dbReference type="Proteomes" id="UP001418444"/>
    </source>
</evidence>